<feature type="non-terminal residue" evidence="1">
    <location>
        <position position="1"/>
    </location>
</feature>
<dbReference type="Proteomes" id="UP000229931">
    <property type="component" value="Unassembled WGS sequence"/>
</dbReference>
<dbReference type="AlphaFoldDB" id="A0A2M7ILZ2"/>
<dbReference type="EMBL" id="PFHP01000031">
    <property type="protein sequence ID" value="PIW95788.1"/>
    <property type="molecule type" value="Genomic_DNA"/>
</dbReference>
<sequence length="66" mass="7694">KEVIVMSKRSKSSFFFELGINHGIRGVRSKSRCLNKNCDYRRGLRMGRRLRELGLRGKNIRVKVEG</sequence>
<gene>
    <name evidence="1" type="ORF">COZ84_01520</name>
</gene>
<reference evidence="2" key="1">
    <citation type="submission" date="2017-09" db="EMBL/GenBank/DDBJ databases">
        <title>Depth-based differentiation of microbial function through sediment-hosted aquifers and enrichment of novel symbionts in the deep terrestrial subsurface.</title>
        <authorList>
            <person name="Probst A.J."/>
            <person name="Ladd B."/>
            <person name="Jarett J.K."/>
            <person name="Geller-Mcgrath D.E."/>
            <person name="Sieber C.M.K."/>
            <person name="Emerson J.B."/>
            <person name="Anantharaman K."/>
            <person name="Thomas B.C."/>
            <person name="Malmstrom R."/>
            <person name="Stieglmeier M."/>
            <person name="Klingl A."/>
            <person name="Woyke T."/>
            <person name="Ryan C.M."/>
            <person name="Banfield J.F."/>
        </authorList>
    </citation>
    <scope>NUCLEOTIDE SEQUENCE [LARGE SCALE GENOMIC DNA]</scope>
</reference>
<evidence type="ECO:0000313" key="1">
    <source>
        <dbReference type="EMBL" id="PIW95788.1"/>
    </source>
</evidence>
<protein>
    <submittedName>
        <fullName evidence="1">Uncharacterized protein</fullName>
    </submittedName>
</protein>
<name>A0A2M7ILZ2_9BACT</name>
<organism evidence="1 2">
    <name type="scientific">Candidatus Kuenenbacteria bacterium CG_4_8_14_3_um_filter_39_15</name>
    <dbReference type="NCBI Taxonomy" id="1974615"/>
    <lineage>
        <taxon>Bacteria</taxon>
        <taxon>Candidatus Kueneniibacteriota</taxon>
    </lineage>
</organism>
<evidence type="ECO:0000313" key="2">
    <source>
        <dbReference type="Proteomes" id="UP000229931"/>
    </source>
</evidence>
<comment type="caution">
    <text evidence="1">The sequence shown here is derived from an EMBL/GenBank/DDBJ whole genome shotgun (WGS) entry which is preliminary data.</text>
</comment>
<accession>A0A2M7ILZ2</accession>
<proteinExistence type="predicted"/>